<keyword evidence="1" id="KW-0863">Zinc-finger</keyword>
<dbReference type="CDD" id="cd16473">
    <property type="entry name" value="RING-H2_RNF103"/>
    <property type="match status" value="1"/>
</dbReference>
<reference evidence="6" key="1">
    <citation type="journal article" date="2015" name="BMC Genomics">
        <title>Genomic and transcriptomic analysis of the endophytic fungus Pestalotiopsis fici reveals its lifestyle and high potential for synthesis of natural products.</title>
        <authorList>
            <person name="Wang X."/>
            <person name="Zhang X."/>
            <person name="Liu L."/>
            <person name="Xiang M."/>
            <person name="Wang W."/>
            <person name="Sun X."/>
            <person name="Che Y."/>
            <person name="Guo L."/>
            <person name="Liu G."/>
            <person name="Guo L."/>
            <person name="Wang C."/>
            <person name="Yin W.B."/>
            <person name="Stadler M."/>
            <person name="Zhang X."/>
            <person name="Liu X."/>
        </authorList>
    </citation>
    <scope>NUCLEOTIDE SEQUENCE [LARGE SCALE GENOMIC DNA]</scope>
    <source>
        <strain evidence="6">W106-1 / CGMCC3.15140</strain>
    </source>
</reference>
<evidence type="ECO:0000259" key="4">
    <source>
        <dbReference type="PROSITE" id="PS50089"/>
    </source>
</evidence>
<evidence type="ECO:0000313" key="6">
    <source>
        <dbReference type="Proteomes" id="UP000030651"/>
    </source>
</evidence>
<dbReference type="InParanoid" id="W3X7J6"/>
<keyword evidence="3" id="KW-1133">Transmembrane helix</keyword>
<dbReference type="KEGG" id="pfy:PFICI_07032"/>
<dbReference type="InterPro" id="IPR013083">
    <property type="entry name" value="Znf_RING/FYVE/PHD"/>
</dbReference>
<dbReference type="RefSeq" id="XP_007833804.1">
    <property type="nucleotide sequence ID" value="XM_007835613.1"/>
</dbReference>
<protein>
    <recommendedName>
        <fullName evidence="4">RING-type domain-containing protein</fullName>
    </recommendedName>
</protein>
<dbReference type="Gene3D" id="3.30.40.10">
    <property type="entry name" value="Zinc/RING finger domain, C3HC4 (zinc finger)"/>
    <property type="match status" value="1"/>
</dbReference>
<dbReference type="STRING" id="1229662.W3X7J6"/>
<dbReference type="eggNOG" id="KOG0800">
    <property type="taxonomic scope" value="Eukaryota"/>
</dbReference>
<dbReference type="GeneID" id="19272045"/>
<keyword evidence="3" id="KW-0472">Membrane</keyword>
<organism evidence="5 6">
    <name type="scientific">Pestalotiopsis fici (strain W106-1 / CGMCC3.15140)</name>
    <dbReference type="NCBI Taxonomy" id="1229662"/>
    <lineage>
        <taxon>Eukaryota</taxon>
        <taxon>Fungi</taxon>
        <taxon>Dikarya</taxon>
        <taxon>Ascomycota</taxon>
        <taxon>Pezizomycotina</taxon>
        <taxon>Sordariomycetes</taxon>
        <taxon>Xylariomycetidae</taxon>
        <taxon>Amphisphaeriales</taxon>
        <taxon>Sporocadaceae</taxon>
        <taxon>Pestalotiopsis</taxon>
    </lineage>
</organism>
<accession>W3X7J6</accession>
<keyword evidence="1" id="KW-0479">Metal-binding</keyword>
<evidence type="ECO:0000256" key="2">
    <source>
        <dbReference type="SAM" id="MobiDB-lite"/>
    </source>
</evidence>
<evidence type="ECO:0000256" key="3">
    <source>
        <dbReference type="SAM" id="Phobius"/>
    </source>
</evidence>
<keyword evidence="6" id="KW-1185">Reference proteome</keyword>
<dbReference type="EMBL" id="KI912112">
    <property type="protein sequence ID" value="ETS82030.1"/>
    <property type="molecule type" value="Genomic_DNA"/>
</dbReference>
<dbReference type="OMA" id="FTIQNIC"/>
<dbReference type="HOGENOM" id="CLU_1305316_0_0_1"/>
<proteinExistence type="predicted"/>
<dbReference type="Proteomes" id="UP000030651">
    <property type="component" value="Unassembled WGS sequence"/>
</dbReference>
<dbReference type="PANTHER" id="PTHR45676">
    <property type="entry name" value="RING-H2 FINGER PROTEIN ATL51-RELATED"/>
    <property type="match status" value="1"/>
</dbReference>
<evidence type="ECO:0000313" key="5">
    <source>
        <dbReference type="EMBL" id="ETS82030.1"/>
    </source>
</evidence>
<evidence type="ECO:0000256" key="1">
    <source>
        <dbReference type="PROSITE-ProRule" id="PRU00175"/>
    </source>
</evidence>
<dbReference type="GO" id="GO:0008270">
    <property type="term" value="F:zinc ion binding"/>
    <property type="evidence" value="ECO:0007669"/>
    <property type="project" value="UniProtKB-KW"/>
</dbReference>
<dbReference type="OrthoDB" id="8062037at2759"/>
<gene>
    <name evidence="5" type="ORF">PFICI_07032</name>
</gene>
<dbReference type="PROSITE" id="PS50089">
    <property type="entry name" value="ZF_RING_2"/>
    <property type="match status" value="1"/>
</dbReference>
<feature type="domain" description="RING-type" evidence="4">
    <location>
        <begin position="155"/>
        <end position="197"/>
    </location>
</feature>
<keyword evidence="3" id="KW-0812">Transmembrane</keyword>
<dbReference type="AlphaFoldDB" id="W3X7J6"/>
<name>W3X7J6_PESFW</name>
<dbReference type="SMART" id="SM00184">
    <property type="entry name" value="RING"/>
    <property type="match status" value="1"/>
</dbReference>
<dbReference type="InterPro" id="IPR001841">
    <property type="entry name" value="Znf_RING"/>
</dbReference>
<sequence>MAGAAPDPSKVKGNAPTITTTLCIVLAIVILIGVCIARKTNTLAAVREVATRTRSTLRGRGLDSSTINSIPIVQYTSTNRRNRRSSHEFERGRLDTIPEGGVAGRDSNEATPRPSVPHRVCDKLKEWKALIPKRPTPRLQKSQPERLSRQEETSCAICAEDFFDGTDLRKLPCGHLFHPRCIDEWLAEFNVTCPLWQVVPLRFVS</sequence>
<keyword evidence="1" id="KW-0862">Zinc</keyword>
<dbReference type="Pfam" id="PF13639">
    <property type="entry name" value="zf-RING_2"/>
    <property type="match status" value="1"/>
</dbReference>
<feature type="region of interest" description="Disordered" evidence="2">
    <location>
        <begin position="77"/>
        <end position="117"/>
    </location>
</feature>
<dbReference type="SUPFAM" id="SSF57850">
    <property type="entry name" value="RING/U-box"/>
    <property type="match status" value="1"/>
</dbReference>
<feature type="compositionally biased region" description="Basic and acidic residues" evidence="2">
    <location>
        <begin position="85"/>
        <end position="96"/>
    </location>
</feature>
<feature type="transmembrane region" description="Helical" evidence="3">
    <location>
        <begin position="18"/>
        <end position="37"/>
    </location>
</feature>